<comment type="caution">
    <text evidence="7">The sequence shown here is derived from an EMBL/GenBank/DDBJ whole genome shotgun (WGS) entry which is preliminary data.</text>
</comment>
<reference evidence="8" key="1">
    <citation type="submission" date="2017-09" db="EMBL/GenBank/DDBJ databases">
        <title>Depth-based differentiation of microbial function through sediment-hosted aquifers and enrichment of novel symbionts in the deep terrestrial subsurface.</title>
        <authorList>
            <person name="Probst A.J."/>
            <person name="Ladd B."/>
            <person name="Jarett J.K."/>
            <person name="Geller-Mcgrath D.E."/>
            <person name="Sieber C.M.K."/>
            <person name="Emerson J.B."/>
            <person name="Anantharaman K."/>
            <person name="Thomas B.C."/>
            <person name="Malmstrom R."/>
            <person name="Stieglmeier M."/>
            <person name="Klingl A."/>
            <person name="Woyke T."/>
            <person name="Ryan C.M."/>
            <person name="Banfield J.F."/>
        </authorList>
    </citation>
    <scope>NUCLEOTIDE SEQUENCE [LARGE SCALE GENOMIC DNA]</scope>
</reference>
<comment type="cofactor">
    <cofactor evidence="1">
        <name>pyridoxal 5'-phosphate</name>
        <dbReference type="ChEBI" id="CHEBI:597326"/>
    </cofactor>
</comment>
<dbReference type="InterPro" id="IPR015422">
    <property type="entry name" value="PyrdxlP-dep_Trfase_small"/>
</dbReference>
<sequence length="418" mass="47508">MASEEKRYILKNSQDILKSVGSFCNYYHLIKKYIDLREIKSSLDRGAFARPQFMLNREIYYFLGQKRDKLSYAYGPEIGDVTVREKICKVENLKHKTSYLPENIAIVAGAWSGVELVIEELADLRKGKTKDFTVAVIGPTHYQMFHRAINMLGVNVVGFDFVKPSMGSTPKTTDEIDDILKINPNAIFVTNPNNPNGEYFPSKLLKYLIEICQEKNIYVIIDEIQDFFISDKLGLNYSKWVQSPNVIRIDSFSKKRGIAEYRVGWVIADKKILGDRLTGVIGRLSGLMGNAPRAANTIICKLLDLEEKHIKTGIDYFKPVETSLKKRENYIIERLKSMPGVEILPRGACINLTVKIKYPKTDFELSSDLMNNGTLIMPCGGYGYAAADVIMRITFAERWKKLQHSMNALKSVLISSQK</sequence>
<evidence type="ECO:0000259" key="6">
    <source>
        <dbReference type="Pfam" id="PF00155"/>
    </source>
</evidence>
<dbReference type="PANTHER" id="PTHR46383:SF1">
    <property type="entry name" value="ASPARTATE AMINOTRANSFERASE"/>
    <property type="match status" value="1"/>
</dbReference>
<keyword evidence="3" id="KW-0032">Aminotransferase</keyword>
<proteinExistence type="inferred from homology"/>
<dbReference type="GO" id="GO:0008483">
    <property type="term" value="F:transaminase activity"/>
    <property type="evidence" value="ECO:0007669"/>
    <property type="project" value="UniProtKB-KW"/>
</dbReference>
<evidence type="ECO:0000313" key="8">
    <source>
        <dbReference type="Proteomes" id="UP000228510"/>
    </source>
</evidence>
<organism evidence="7 8">
    <name type="scientific">Candidatus Falkowbacteria bacterium CG10_big_fil_rev_8_21_14_0_10_44_15</name>
    <dbReference type="NCBI Taxonomy" id="1974569"/>
    <lineage>
        <taxon>Bacteria</taxon>
        <taxon>Candidatus Falkowiibacteriota</taxon>
    </lineage>
</organism>
<protein>
    <recommendedName>
        <fullName evidence="6">Aminotransferase class I/classII large domain-containing protein</fullName>
    </recommendedName>
</protein>
<comment type="similarity">
    <text evidence="2">Belongs to the class-I pyridoxal-phosphate-dependent aminotransferase family.</text>
</comment>
<keyword evidence="4" id="KW-0808">Transferase</keyword>
<accession>A0A2H0UYQ9</accession>
<evidence type="ECO:0000256" key="5">
    <source>
        <dbReference type="ARBA" id="ARBA00022898"/>
    </source>
</evidence>
<dbReference type="Proteomes" id="UP000228510">
    <property type="component" value="Unassembled WGS sequence"/>
</dbReference>
<dbReference type="InterPro" id="IPR050596">
    <property type="entry name" value="AspAT/PAT-like"/>
</dbReference>
<dbReference type="GO" id="GO:0006520">
    <property type="term" value="P:amino acid metabolic process"/>
    <property type="evidence" value="ECO:0007669"/>
    <property type="project" value="InterPro"/>
</dbReference>
<dbReference type="Gene3D" id="3.40.640.10">
    <property type="entry name" value="Type I PLP-dependent aspartate aminotransferase-like (Major domain)"/>
    <property type="match status" value="1"/>
</dbReference>
<gene>
    <name evidence="7" type="ORF">COU01_04515</name>
</gene>
<evidence type="ECO:0000256" key="4">
    <source>
        <dbReference type="ARBA" id="ARBA00022679"/>
    </source>
</evidence>
<dbReference type="CDD" id="cd00609">
    <property type="entry name" value="AAT_like"/>
    <property type="match status" value="1"/>
</dbReference>
<dbReference type="PANTHER" id="PTHR46383">
    <property type="entry name" value="ASPARTATE AMINOTRANSFERASE"/>
    <property type="match status" value="1"/>
</dbReference>
<dbReference type="Pfam" id="PF00155">
    <property type="entry name" value="Aminotran_1_2"/>
    <property type="match status" value="1"/>
</dbReference>
<dbReference type="EMBL" id="PFAT01000058">
    <property type="protein sequence ID" value="PIR91937.1"/>
    <property type="molecule type" value="Genomic_DNA"/>
</dbReference>
<dbReference type="InterPro" id="IPR015424">
    <property type="entry name" value="PyrdxlP-dep_Trfase"/>
</dbReference>
<feature type="domain" description="Aminotransferase class I/classII large" evidence="6">
    <location>
        <begin position="74"/>
        <end position="396"/>
    </location>
</feature>
<dbReference type="Gene3D" id="3.90.1150.10">
    <property type="entry name" value="Aspartate Aminotransferase, domain 1"/>
    <property type="match status" value="1"/>
</dbReference>
<dbReference type="AlphaFoldDB" id="A0A2H0UYQ9"/>
<keyword evidence="5" id="KW-0663">Pyridoxal phosphate</keyword>
<dbReference type="InterPro" id="IPR015421">
    <property type="entry name" value="PyrdxlP-dep_Trfase_major"/>
</dbReference>
<dbReference type="SUPFAM" id="SSF53383">
    <property type="entry name" value="PLP-dependent transferases"/>
    <property type="match status" value="1"/>
</dbReference>
<evidence type="ECO:0000256" key="2">
    <source>
        <dbReference type="ARBA" id="ARBA00007441"/>
    </source>
</evidence>
<dbReference type="InterPro" id="IPR004839">
    <property type="entry name" value="Aminotransferase_I/II_large"/>
</dbReference>
<dbReference type="GO" id="GO:0030170">
    <property type="term" value="F:pyridoxal phosphate binding"/>
    <property type="evidence" value="ECO:0007669"/>
    <property type="project" value="InterPro"/>
</dbReference>
<name>A0A2H0UYQ9_9BACT</name>
<evidence type="ECO:0000256" key="1">
    <source>
        <dbReference type="ARBA" id="ARBA00001933"/>
    </source>
</evidence>
<evidence type="ECO:0000256" key="3">
    <source>
        <dbReference type="ARBA" id="ARBA00022576"/>
    </source>
</evidence>
<evidence type="ECO:0000313" key="7">
    <source>
        <dbReference type="EMBL" id="PIR91937.1"/>
    </source>
</evidence>